<sequence length="1215" mass="126359">MTTTNSSVLLMSNVRCTSSRWCSGAVMMSAPPAAPPAPTPQALHRTQFIRGVRDSMAKALAQGLGDSPAEAAAPPAPQPPPSPRQQQVRPKPALVKNSPTRISLTGRLKQLIGVGPASDGVSGDPPASEPLVRTPPRTVPSPAAEVLVRTPPRAAPSPAASVGSESPLRSPVRVLNLSDHRPRSPVRVLSAADQQRLRPAPPPATSLKPIVRLPEGSAAEQAGVEPAANGEASEERKRMIALAQLKILQRKTPGAQKLAAQESLSAVSVAGGSPIKTYGRRAELVAAAAAAAANGAAESPPPAPPPQPRKNVKLMPPLTLLVPPVKSPVVSPAELLKPDVEDASRCASGLLIRKTYYKATPVQQQPPPTAVGRNGSLQSPPPPQPPQQAAAPVERRGRGRPRRAAVAAAAVVSEAAAAALQQAPAAAPAPPAATMLPPPSPVPSTVPAGGVKLVAVGSSPAMGRSRRQTGSAGSPITITVLSSASAPAASTAAAAVTAPTAPSNAQSAPAAAAVPASPSVPAPPTLSPASSIAADSQPAGRKRRHGSSGRGSDTSSVRSSSADTSPRPKKSRPPSRDLKALFVDEGAINILSEMKTLNGEKRRTRVPSSDKLVYTAKAAKEARDATTSPSATKRSVVPVCGSLRALPAARARSPLKKDGRTVNKIRAKAIKMKKQADAKKAAKMTTSAKLKALKAKIKEECESPSPSPKPTPKPAAKAAEKPAGPSGSPKAPSQKAATKTLIASKATKLNKGSSAVTALVTKKPKATAAAAAGQLKPKPKKQQPSPVEKPDDASTSGKKSPASASVPSAAGPAPKAAPVPQEKAPKPPQPRLTQDKNLNIIEKRTAKEPRSVERKKSGSAEERQPVSRSVSRDKSSSPSSKSSSKSSSPLPVRATLNTVPTSPSSLSYSSLQRRLEVATLKQVRRKEAPGDRERSSSRSNLGTIRHREICVKKFDRFHQVILCPVTTRLKAGLNVQVMREIREYLSACERDPTCRAVLLTSSAGPFCQGLDYTCLLGLSPEKRRKAAEDLAKELKDFVRAVAGFSKPLMAGVTGSCVGLGVSLLPLCDLVYVTEKATLQMPYARLGTVPEGGATHSLTALLGHAKSGAMVMTGRAMTGTEAVSANLATGLVWAGSAYEELVALARQMLDNAAQLQALESTKALLRHSLRAKLEQALHSECRLLVHQWSAPEFQQRVRQLYDEGGLLLQKAGFDTQ</sequence>
<comment type="caution">
    <text evidence="2">The sequence shown here is derived from an EMBL/GenBank/DDBJ whole genome shotgun (WGS) entry which is preliminary data.</text>
</comment>
<dbReference type="Gene3D" id="1.10.12.10">
    <property type="entry name" value="Lyase 2-enoyl-coa Hydratase, Chain A, domain 2"/>
    <property type="match status" value="1"/>
</dbReference>
<dbReference type="InterPro" id="IPR001753">
    <property type="entry name" value="Enoyl-CoA_hydra/iso"/>
</dbReference>
<feature type="region of interest" description="Disordered" evidence="1">
    <location>
        <begin position="671"/>
        <end position="910"/>
    </location>
</feature>
<keyword evidence="3" id="KW-1185">Reference proteome</keyword>
<protein>
    <submittedName>
        <fullName evidence="2">Chromodomain Y-like protein</fullName>
    </submittedName>
</protein>
<dbReference type="InterPro" id="IPR029045">
    <property type="entry name" value="ClpP/crotonase-like_dom_sf"/>
</dbReference>
<dbReference type="Pfam" id="PF00378">
    <property type="entry name" value="ECH_1"/>
    <property type="match status" value="1"/>
</dbReference>
<feature type="compositionally biased region" description="Low complexity" evidence="1">
    <location>
        <begin position="156"/>
        <end position="167"/>
    </location>
</feature>
<feature type="compositionally biased region" description="Basic and acidic residues" evidence="1">
    <location>
        <begin position="925"/>
        <end position="936"/>
    </location>
</feature>
<dbReference type="InterPro" id="IPR051053">
    <property type="entry name" value="ECH/Chromodomain_protein"/>
</dbReference>
<feature type="region of interest" description="Disordered" evidence="1">
    <location>
        <begin position="509"/>
        <end position="580"/>
    </location>
</feature>
<feature type="compositionally biased region" description="Basic and acidic residues" evidence="1">
    <location>
        <begin position="841"/>
        <end position="875"/>
    </location>
</feature>
<feature type="compositionally biased region" description="Low complexity" evidence="1">
    <location>
        <begin position="796"/>
        <end position="820"/>
    </location>
</feature>
<feature type="region of interest" description="Disordered" evidence="1">
    <location>
        <begin position="358"/>
        <end position="405"/>
    </location>
</feature>
<dbReference type="InterPro" id="IPR014748">
    <property type="entry name" value="Enoyl-CoA_hydra_C"/>
</dbReference>
<feature type="compositionally biased region" description="Low complexity" evidence="1">
    <location>
        <begin position="876"/>
        <end position="893"/>
    </location>
</feature>
<evidence type="ECO:0000313" key="3">
    <source>
        <dbReference type="Proteomes" id="UP000440578"/>
    </source>
</evidence>
<dbReference type="CDD" id="cd06558">
    <property type="entry name" value="crotonase-like"/>
    <property type="match status" value="1"/>
</dbReference>
<reference evidence="2 3" key="1">
    <citation type="submission" date="2019-07" db="EMBL/GenBank/DDBJ databases">
        <title>Draft genome assembly of a fouling barnacle, Amphibalanus amphitrite (Darwin, 1854): The first reference genome for Thecostraca.</title>
        <authorList>
            <person name="Kim W."/>
        </authorList>
    </citation>
    <scope>NUCLEOTIDE SEQUENCE [LARGE SCALE GENOMIC DNA]</scope>
    <source>
        <strain evidence="2">SNU_AA5</strain>
        <tissue evidence="2">Soma without cirri and trophi</tissue>
    </source>
</reference>
<feature type="compositionally biased region" description="Low complexity" evidence="1">
    <location>
        <begin position="714"/>
        <end position="737"/>
    </location>
</feature>
<dbReference type="AlphaFoldDB" id="A0A6A4W6D6"/>
<dbReference type="Proteomes" id="UP000440578">
    <property type="component" value="Unassembled WGS sequence"/>
</dbReference>
<dbReference type="OrthoDB" id="6357915at2759"/>
<accession>A0A6A4W6D6</accession>
<dbReference type="SUPFAM" id="SSF52096">
    <property type="entry name" value="ClpP/crotonase"/>
    <property type="match status" value="1"/>
</dbReference>
<feature type="compositionally biased region" description="Low complexity" evidence="1">
    <location>
        <begin position="550"/>
        <end position="561"/>
    </location>
</feature>
<name>A0A6A4W6D6_AMPAM</name>
<dbReference type="EMBL" id="VIIS01001480">
    <property type="protein sequence ID" value="KAF0297578.1"/>
    <property type="molecule type" value="Genomic_DNA"/>
</dbReference>
<feature type="region of interest" description="Disordered" evidence="1">
    <location>
        <begin position="216"/>
        <end position="235"/>
    </location>
</feature>
<feature type="compositionally biased region" description="Low complexity" evidence="1">
    <location>
        <begin position="755"/>
        <end position="786"/>
    </location>
</feature>
<gene>
    <name evidence="2" type="primary">CDYL_1</name>
    <name evidence="2" type="ORF">FJT64_004990</name>
</gene>
<feature type="region of interest" description="Disordered" evidence="1">
    <location>
        <begin position="920"/>
        <end position="939"/>
    </location>
</feature>
<organism evidence="2 3">
    <name type="scientific">Amphibalanus amphitrite</name>
    <name type="common">Striped barnacle</name>
    <name type="synonym">Balanus amphitrite</name>
    <dbReference type="NCBI Taxonomy" id="1232801"/>
    <lineage>
        <taxon>Eukaryota</taxon>
        <taxon>Metazoa</taxon>
        <taxon>Ecdysozoa</taxon>
        <taxon>Arthropoda</taxon>
        <taxon>Crustacea</taxon>
        <taxon>Multicrustacea</taxon>
        <taxon>Cirripedia</taxon>
        <taxon>Thoracica</taxon>
        <taxon>Thoracicalcarea</taxon>
        <taxon>Balanomorpha</taxon>
        <taxon>Balanoidea</taxon>
        <taxon>Balanidae</taxon>
        <taxon>Amphibalaninae</taxon>
        <taxon>Amphibalanus</taxon>
    </lineage>
</organism>
<dbReference type="PANTHER" id="PTHR43684">
    <property type="match status" value="1"/>
</dbReference>
<dbReference type="PANTHER" id="PTHR43684:SF11">
    <property type="entry name" value="CHROMO DOMAIN-CONTAINING PROTEIN"/>
    <property type="match status" value="1"/>
</dbReference>
<proteinExistence type="predicted"/>
<dbReference type="Gene3D" id="3.90.226.10">
    <property type="entry name" value="2-enoyl-CoA Hydratase, Chain A, domain 1"/>
    <property type="match status" value="1"/>
</dbReference>
<feature type="compositionally biased region" description="Pro residues" evidence="1">
    <location>
        <begin position="74"/>
        <end position="83"/>
    </location>
</feature>
<evidence type="ECO:0000313" key="2">
    <source>
        <dbReference type="EMBL" id="KAF0297578.1"/>
    </source>
</evidence>
<evidence type="ECO:0000256" key="1">
    <source>
        <dbReference type="SAM" id="MobiDB-lite"/>
    </source>
</evidence>
<feature type="region of interest" description="Disordered" evidence="1">
    <location>
        <begin position="60"/>
        <end position="209"/>
    </location>
</feature>